<dbReference type="SUPFAM" id="SSF52540">
    <property type="entry name" value="P-loop containing nucleoside triphosphate hydrolases"/>
    <property type="match status" value="1"/>
</dbReference>
<gene>
    <name evidence="5" type="ORF">B4U79_17217</name>
</gene>
<evidence type="ECO:0000256" key="3">
    <source>
        <dbReference type="ARBA" id="ARBA00022840"/>
    </source>
</evidence>
<keyword evidence="6" id="KW-1185">Reference proteome</keyword>
<name>A0A3S3PAE3_9ACAR</name>
<dbReference type="STRING" id="1965070.A0A3S3PAE3"/>
<keyword evidence="1" id="KW-0813">Transport</keyword>
<dbReference type="Proteomes" id="UP000285301">
    <property type="component" value="Unassembled WGS sequence"/>
</dbReference>
<evidence type="ECO:0000256" key="2">
    <source>
        <dbReference type="ARBA" id="ARBA00022741"/>
    </source>
</evidence>
<dbReference type="EMBL" id="NCKU01000407">
    <property type="protein sequence ID" value="RWS15614.1"/>
    <property type="molecule type" value="Genomic_DNA"/>
</dbReference>
<dbReference type="InterPro" id="IPR027417">
    <property type="entry name" value="P-loop_NTPase"/>
</dbReference>
<dbReference type="Pfam" id="PF00005">
    <property type="entry name" value="ABC_tran"/>
    <property type="match status" value="1"/>
</dbReference>
<dbReference type="PANTHER" id="PTHR42939">
    <property type="entry name" value="ABC TRANSPORTER ATP-BINDING PROTEIN ALBC-RELATED"/>
    <property type="match status" value="1"/>
</dbReference>
<protein>
    <submittedName>
        <fullName evidence="5">Bacitracin ABC transporter ATP-binding protein-like protein</fullName>
    </submittedName>
</protein>
<reference evidence="5 6" key="1">
    <citation type="journal article" date="2018" name="Gigascience">
        <title>Genomes of trombidid mites reveal novel predicted allergens and laterally-transferred genes associated with secondary metabolism.</title>
        <authorList>
            <person name="Dong X."/>
            <person name="Chaisiri K."/>
            <person name="Xia D."/>
            <person name="Armstrong S.D."/>
            <person name="Fang Y."/>
            <person name="Donnelly M.J."/>
            <person name="Kadowaki T."/>
            <person name="McGarry J.W."/>
            <person name="Darby A.C."/>
            <person name="Makepeace B.L."/>
        </authorList>
    </citation>
    <scope>NUCLEOTIDE SEQUENCE [LARGE SCALE GENOMIC DNA]</scope>
    <source>
        <strain evidence="5">UoL-WK</strain>
    </source>
</reference>
<evidence type="ECO:0000313" key="5">
    <source>
        <dbReference type="EMBL" id="RWS15614.1"/>
    </source>
</evidence>
<accession>A0A3S3PAE3</accession>
<keyword evidence="2" id="KW-0547">Nucleotide-binding</keyword>
<dbReference type="InterPro" id="IPR051782">
    <property type="entry name" value="ABC_Transporter_VariousFunc"/>
</dbReference>
<comment type="caution">
    <text evidence="5">The sequence shown here is derived from an EMBL/GenBank/DDBJ whole genome shotgun (WGS) entry which is preliminary data.</text>
</comment>
<dbReference type="GO" id="GO:0016887">
    <property type="term" value="F:ATP hydrolysis activity"/>
    <property type="evidence" value="ECO:0007669"/>
    <property type="project" value="InterPro"/>
</dbReference>
<dbReference type="AlphaFoldDB" id="A0A3S3PAE3"/>
<evidence type="ECO:0000256" key="1">
    <source>
        <dbReference type="ARBA" id="ARBA00022448"/>
    </source>
</evidence>
<dbReference type="Gene3D" id="3.40.50.300">
    <property type="entry name" value="P-loop containing nucleotide triphosphate hydrolases"/>
    <property type="match status" value="1"/>
</dbReference>
<organism evidence="5 6">
    <name type="scientific">Dinothrombium tinctorium</name>
    <dbReference type="NCBI Taxonomy" id="1965070"/>
    <lineage>
        <taxon>Eukaryota</taxon>
        <taxon>Metazoa</taxon>
        <taxon>Ecdysozoa</taxon>
        <taxon>Arthropoda</taxon>
        <taxon>Chelicerata</taxon>
        <taxon>Arachnida</taxon>
        <taxon>Acari</taxon>
        <taxon>Acariformes</taxon>
        <taxon>Trombidiformes</taxon>
        <taxon>Prostigmata</taxon>
        <taxon>Anystina</taxon>
        <taxon>Parasitengona</taxon>
        <taxon>Trombidioidea</taxon>
        <taxon>Trombidiidae</taxon>
        <taxon>Dinothrombium</taxon>
    </lineage>
</organism>
<feature type="domain" description="ABC transporter" evidence="4">
    <location>
        <begin position="60"/>
        <end position="99"/>
    </location>
</feature>
<dbReference type="InterPro" id="IPR003439">
    <property type="entry name" value="ABC_transporter-like_ATP-bd"/>
</dbReference>
<dbReference type="GO" id="GO:0005524">
    <property type="term" value="F:ATP binding"/>
    <property type="evidence" value="ECO:0007669"/>
    <property type="project" value="UniProtKB-KW"/>
</dbReference>
<evidence type="ECO:0000259" key="4">
    <source>
        <dbReference type="Pfam" id="PF00005"/>
    </source>
</evidence>
<evidence type="ECO:0000313" key="6">
    <source>
        <dbReference type="Proteomes" id="UP000285301"/>
    </source>
</evidence>
<dbReference type="PANTHER" id="PTHR42939:SF1">
    <property type="entry name" value="ABC TRANSPORTER ATP-BINDING PROTEIN ALBC-RELATED"/>
    <property type="match status" value="1"/>
</dbReference>
<keyword evidence="3 5" id="KW-0067">ATP-binding</keyword>
<proteinExistence type="predicted"/>
<sequence length="99" mass="11124">MFEKEQNSSPNFDDSFLIDIDSEKEFFETTSYVEKFLLNCSVGVKMKTVWKYVNGKAVIKHLSLSFCKGEITGILEHNGAGKSTLITMILGILQPTRGK</sequence>